<comment type="caution">
    <text evidence="2">The sequence shown here is derived from an EMBL/GenBank/DDBJ whole genome shotgun (WGS) entry which is preliminary data.</text>
</comment>
<proteinExistence type="predicted"/>
<keyword evidence="4" id="KW-1185">Reference proteome</keyword>
<keyword evidence="1" id="KW-0812">Transmembrane</keyword>
<evidence type="ECO:0000313" key="3">
    <source>
        <dbReference type="EMBL" id="CAL6074688.1"/>
    </source>
</evidence>
<evidence type="ECO:0008006" key="5">
    <source>
        <dbReference type="Google" id="ProtNLM"/>
    </source>
</evidence>
<name>A0AA86RJ31_9EUKA</name>
<evidence type="ECO:0000313" key="2">
    <source>
        <dbReference type="EMBL" id="CAI9977512.1"/>
    </source>
</evidence>
<keyword evidence="1" id="KW-0472">Membrane</keyword>
<dbReference type="EMBL" id="CAXDID020000309">
    <property type="protein sequence ID" value="CAL6074688.1"/>
    <property type="molecule type" value="Genomic_DNA"/>
</dbReference>
<reference evidence="3 4" key="2">
    <citation type="submission" date="2024-07" db="EMBL/GenBank/DDBJ databases">
        <authorList>
            <person name="Akdeniz Z."/>
        </authorList>
    </citation>
    <scope>NUCLEOTIDE SEQUENCE [LARGE SCALE GENOMIC DNA]</scope>
</reference>
<accession>A0AA86RJ31</accession>
<reference evidence="2" key="1">
    <citation type="submission" date="2023-06" db="EMBL/GenBank/DDBJ databases">
        <authorList>
            <person name="Kurt Z."/>
        </authorList>
    </citation>
    <scope>NUCLEOTIDE SEQUENCE</scope>
</reference>
<evidence type="ECO:0000256" key="1">
    <source>
        <dbReference type="SAM" id="Phobius"/>
    </source>
</evidence>
<protein>
    <recommendedName>
        <fullName evidence="5">Transmembrane protein</fullName>
    </recommendedName>
</protein>
<gene>
    <name evidence="3" type="ORF">HINF_LOCUS56843</name>
    <name evidence="2" type="ORF">HINF_LOCUS65157</name>
</gene>
<keyword evidence="1" id="KW-1133">Transmembrane helix</keyword>
<feature type="transmembrane region" description="Helical" evidence="1">
    <location>
        <begin position="428"/>
        <end position="447"/>
    </location>
</feature>
<dbReference type="AlphaFoldDB" id="A0AA86RJ31"/>
<dbReference type="EMBL" id="CATOUU010001178">
    <property type="protein sequence ID" value="CAI9977512.1"/>
    <property type="molecule type" value="Genomic_DNA"/>
</dbReference>
<evidence type="ECO:0000313" key="4">
    <source>
        <dbReference type="Proteomes" id="UP001642409"/>
    </source>
</evidence>
<sequence>MDYIYNTTTEIYFDTSGLNLQQYTDEHFLFVSVSNIRYISSLQIIIYEEQISDLTNCFELLEIKIIGGDTIFTMCPNANCIKQYVNQNQQQTSAFIKDIHIEIFKFQFQIYTQQFVDAYQQQQCYIQHIQMSQNDFQLILQESFIDSMLHVITQQSKRLTELHHKVEINTNSVSDVFMNQFAYLYQNGNDTGYQVIFDYNLKAINKAMQTIETLTYDKMEYKLTGSIMTSRGVQKLYLTKSVDHFDLNERSIFFSCQVKGAQSKTCYQMLINDYTAMYSVPTYNLDIMFFFQNKLIYLLKASNCISRYTCWKYGVAVLTPKEVVLQLTKNNVCDGWWRFYDFSNISTRFMVLNSNYQIIQQVNKYLPIMNSTNISIFKFSCEEQDCTQLNVNSTFALEYDFNYPDVFTEKFIFTKIEDKRAKYSISNVVGAVGGSALLFIVLMIVVWKGIQSVEKVREYQGGQIAKKVTEDQKLRNQLIEMLQKQDSKEM</sequence>
<dbReference type="Proteomes" id="UP001642409">
    <property type="component" value="Unassembled WGS sequence"/>
</dbReference>
<organism evidence="2">
    <name type="scientific">Hexamita inflata</name>
    <dbReference type="NCBI Taxonomy" id="28002"/>
    <lineage>
        <taxon>Eukaryota</taxon>
        <taxon>Metamonada</taxon>
        <taxon>Diplomonadida</taxon>
        <taxon>Hexamitidae</taxon>
        <taxon>Hexamitinae</taxon>
        <taxon>Hexamita</taxon>
    </lineage>
</organism>